<dbReference type="Proteomes" id="UP000317199">
    <property type="component" value="Chromosome"/>
</dbReference>
<organism evidence="2 3">
    <name type="scientific">Marilutibacter alkalisoli</name>
    <dbReference type="NCBI Taxonomy" id="2591633"/>
    <lineage>
        <taxon>Bacteria</taxon>
        <taxon>Pseudomonadati</taxon>
        <taxon>Pseudomonadota</taxon>
        <taxon>Gammaproteobacteria</taxon>
        <taxon>Lysobacterales</taxon>
        <taxon>Lysobacteraceae</taxon>
        <taxon>Marilutibacter</taxon>
    </lineage>
</organism>
<keyword evidence="3" id="KW-1185">Reference proteome</keyword>
<feature type="compositionally biased region" description="Low complexity" evidence="1">
    <location>
        <begin position="12"/>
        <end position="25"/>
    </location>
</feature>
<evidence type="ECO:0000313" key="2">
    <source>
        <dbReference type="EMBL" id="QDH71808.1"/>
    </source>
</evidence>
<protein>
    <submittedName>
        <fullName evidence="2">DUF4087 domain-containing protein</fullName>
    </submittedName>
</protein>
<evidence type="ECO:0000256" key="1">
    <source>
        <dbReference type="SAM" id="MobiDB-lite"/>
    </source>
</evidence>
<name>A0A514BWM4_9GAMM</name>
<reference evidence="2 3" key="1">
    <citation type="submission" date="2019-06" db="EMBL/GenBank/DDBJ databases">
        <title>Lysobacter alkalisoli sp. nov. isolated from saline-alkali soil.</title>
        <authorList>
            <person name="Sun J.-Q."/>
            <person name="Xu L."/>
        </authorList>
    </citation>
    <scope>NUCLEOTIDE SEQUENCE [LARGE SCALE GENOMIC DNA]</scope>
    <source>
        <strain evidence="2 3">SJ-36</strain>
    </source>
</reference>
<dbReference type="EMBL" id="CP041242">
    <property type="protein sequence ID" value="QDH71808.1"/>
    <property type="molecule type" value="Genomic_DNA"/>
</dbReference>
<accession>A0A514BWM4</accession>
<proteinExistence type="predicted"/>
<feature type="compositionally biased region" description="Basic and acidic residues" evidence="1">
    <location>
        <begin position="26"/>
        <end position="37"/>
    </location>
</feature>
<evidence type="ECO:0000313" key="3">
    <source>
        <dbReference type="Proteomes" id="UP000317199"/>
    </source>
</evidence>
<gene>
    <name evidence="2" type="ORF">FKV23_09350</name>
</gene>
<dbReference type="InterPro" id="IPR025145">
    <property type="entry name" value="DUF4087"/>
</dbReference>
<dbReference type="Pfam" id="PF13316">
    <property type="entry name" value="DUF4087"/>
    <property type="match status" value="1"/>
</dbReference>
<dbReference type="OrthoDB" id="339834at2"/>
<dbReference type="KEGG" id="lyj:FKV23_09350"/>
<feature type="region of interest" description="Disordered" evidence="1">
    <location>
        <begin position="1"/>
        <end position="50"/>
    </location>
</feature>
<sequence length="131" mass="14072">MDEASSTPEPAPAHQSSASPPAVASRDAEPTARHETRCGWFENPTPGNAWLTDRDRTWTIAMQGGAQAEGDWPGFDDEQWVATNGPHYGYGCACMSVTVDAGQGRILTIRDAQARPLSLCRADTALDEPQS</sequence>
<dbReference type="AlphaFoldDB" id="A0A514BWM4"/>